<keyword evidence="5 7" id="KW-1133">Transmembrane helix</keyword>
<proteinExistence type="predicted"/>
<feature type="transmembrane region" description="Helical" evidence="7">
    <location>
        <begin position="12"/>
        <end position="32"/>
    </location>
</feature>
<evidence type="ECO:0000256" key="5">
    <source>
        <dbReference type="ARBA" id="ARBA00022989"/>
    </source>
</evidence>
<dbReference type="EMBL" id="JAWDGP010004263">
    <property type="protein sequence ID" value="KAK3765988.1"/>
    <property type="molecule type" value="Genomic_DNA"/>
</dbReference>
<organism evidence="8 9">
    <name type="scientific">Elysia crispata</name>
    <name type="common">lettuce slug</name>
    <dbReference type="NCBI Taxonomy" id="231223"/>
    <lineage>
        <taxon>Eukaryota</taxon>
        <taxon>Metazoa</taxon>
        <taxon>Spiralia</taxon>
        <taxon>Lophotrochozoa</taxon>
        <taxon>Mollusca</taxon>
        <taxon>Gastropoda</taxon>
        <taxon>Heterobranchia</taxon>
        <taxon>Euthyneura</taxon>
        <taxon>Panpulmonata</taxon>
        <taxon>Sacoglossa</taxon>
        <taxon>Placobranchoidea</taxon>
        <taxon>Plakobranchidae</taxon>
        <taxon>Elysia</taxon>
    </lineage>
</organism>
<feature type="transmembrane region" description="Helical" evidence="7">
    <location>
        <begin position="312"/>
        <end position="332"/>
    </location>
</feature>
<dbReference type="PANTHER" id="PTHR11662">
    <property type="entry name" value="SOLUTE CARRIER FAMILY 17"/>
    <property type="match status" value="1"/>
</dbReference>
<evidence type="ECO:0000256" key="7">
    <source>
        <dbReference type="SAM" id="Phobius"/>
    </source>
</evidence>
<accession>A0AAE1DE22</accession>
<evidence type="ECO:0000313" key="8">
    <source>
        <dbReference type="EMBL" id="KAK3765988.1"/>
    </source>
</evidence>
<sequence length="377" mass="41395">MFIATFVNAVPLWRSSRFTLAVMAFLAFLNFYSLRVNISFAIVCMVNDTAVSLLSVDNTNETASQKAMLNITYMSLLDGRNSSELGSYGFESSINSSYDMRQEGFVSPAMQSLWSDWAPPLESSRLRSICFAGIFGLAWFLLWCLLVFDSPAKHPRISRAERIYIETSLQGRISTSKQNGFMSSVPYVFFWLVISLSSWLADIVRTKRVLSTLLTRKVFNSIGQLLPAILLVGVSYAGREHSTLAMALLTVGIALTGFQYGGGLFLSPGDIAPRYAGVVYGISNTAATLPGFLSPMAIGYLTVDQTQEQWRVVFFISAAIYVFGSAFFNVFASASLQPWAHSKFDDVTITAGDADVLTTTQERPLDDADGTNGSSDH</sequence>
<evidence type="ECO:0000256" key="4">
    <source>
        <dbReference type="ARBA" id="ARBA00022847"/>
    </source>
</evidence>
<dbReference type="GO" id="GO:0006820">
    <property type="term" value="P:monoatomic anion transport"/>
    <property type="evidence" value="ECO:0007669"/>
    <property type="project" value="TreeGrafter"/>
</dbReference>
<dbReference type="PANTHER" id="PTHR11662:SF399">
    <property type="entry name" value="FI19708P1-RELATED"/>
    <property type="match status" value="1"/>
</dbReference>
<feature type="transmembrane region" description="Helical" evidence="7">
    <location>
        <begin position="244"/>
        <end position="266"/>
    </location>
</feature>
<dbReference type="AlphaFoldDB" id="A0AAE1DE22"/>
<dbReference type="GO" id="GO:0016324">
    <property type="term" value="C:apical plasma membrane"/>
    <property type="evidence" value="ECO:0007669"/>
    <property type="project" value="TreeGrafter"/>
</dbReference>
<evidence type="ECO:0000256" key="1">
    <source>
        <dbReference type="ARBA" id="ARBA00004141"/>
    </source>
</evidence>
<evidence type="ECO:0000313" key="9">
    <source>
        <dbReference type="Proteomes" id="UP001283361"/>
    </source>
</evidence>
<keyword evidence="4" id="KW-0769">Symport</keyword>
<evidence type="ECO:0000256" key="6">
    <source>
        <dbReference type="ARBA" id="ARBA00023136"/>
    </source>
</evidence>
<dbReference type="Gene3D" id="1.20.1250.20">
    <property type="entry name" value="MFS general substrate transporter like domains"/>
    <property type="match status" value="1"/>
</dbReference>
<feature type="transmembrane region" description="Helical" evidence="7">
    <location>
        <begin position="218"/>
        <end position="238"/>
    </location>
</feature>
<name>A0AAE1DE22_9GAST</name>
<dbReference type="SUPFAM" id="SSF103473">
    <property type="entry name" value="MFS general substrate transporter"/>
    <property type="match status" value="1"/>
</dbReference>
<feature type="transmembrane region" description="Helical" evidence="7">
    <location>
        <begin position="187"/>
        <end position="206"/>
    </location>
</feature>
<comment type="subcellular location">
    <subcellularLocation>
        <location evidence="1">Membrane</location>
        <topology evidence="1">Multi-pass membrane protein</topology>
    </subcellularLocation>
</comment>
<evidence type="ECO:0000256" key="3">
    <source>
        <dbReference type="ARBA" id="ARBA00022692"/>
    </source>
</evidence>
<reference evidence="8" key="1">
    <citation type="journal article" date="2023" name="G3 (Bethesda)">
        <title>A reference genome for the long-term kleptoplast-retaining sea slug Elysia crispata morphotype clarki.</title>
        <authorList>
            <person name="Eastman K.E."/>
            <person name="Pendleton A.L."/>
            <person name="Shaikh M.A."/>
            <person name="Suttiyut T."/>
            <person name="Ogas R."/>
            <person name="Tomko P."/>
            <person name="Gavelis G."/>
            <person name="Widhalm J.R."/>
            <person name="Wisecaver J.H."/>
        </authorList>
    </citation>
    <scope>NUCLEOTIDE SEQUENCE</scope>
    <source>
        <strain evidence="8">ECLA1</strain>
    </source>
</reference>
<comment type="caution">
    <text evidence="8">The sequence shown here is derived from an EMBL/GenBank/DDBJ whole genome shotgun (WGS) entry which is preliminary data.</text>
</comment>
<dbReference type="GO" id="GO:0015293">
    <property type="term" value="F:symporter activity"/>
    <property type="evidence" value="ECO:0007669"/>
    <property type="project" value="UniProtKB-KW"/>
</dbReference>
<keyword evidence="3 7" id="KW-0812">Transmembrane</keyword>
<keyword evidence="9" id="KW-1185">Reference proteome</keyword>
<dbReference type="InterPro" id="IPR050382">
    <property type="entry name" value="MFS_Na/Anion_cotransporter"/>
</dbReference>
<feature type="transmembrane region" description="Helical" evidence="7">
    <location>
        <begin position="278"/>
        <end position="300"/>
    </location>
</feature>
<evidence type="ECO:0008006" key="10">
    <source>
        <dbReference type="Google" id="ProtNLM"/>
    </source>
</evidence>
<dbReference type="InterPro" id="IPR036259">
    <property type="entry name" value="MFS_trans_sf"/>
</dbReference>
<keyword evidence="6 7" id="KW-0472">Membrane</keyword>
<protein>
    <recommendedName>
        <fullName evidence="10">Sialin</fullName>
    </recommendedName>
</protein>
<gene>
    <name evidence="8" type="ORF">RRG08_002231</name>
</gene>
<dbReference type="FunFam" id="1.20.1250.20:FF:000003">
    <property type="entry name" value="Solute carrier family 17 member 3"/>
    <property type="match status" value="1"/>
</dbReference>
<evidence type="ECO:0000256" key="2">
    <source>
        <dbReference type="ARBA" id="ARBA00022448"/>
    </source>
</evidence>
<keyword evidence="2" id="KW-0813">Transport</keyword>
<dbReference type="Proteomes" id="UP001283361">
    <property type="component" value="Unassembled WGS sequence"/>
</dbReference>
<feature type="transmembrane region" description="Helical" evidence="7">
    <location>
        <begin position="129"/>
        <end position="148"/>
    </location>
</feature>